<dbReference type="EMBL" id="JAHLQL010000001">
    <property type="protein sequence ID" value="MBU5590275.1"/>
    <property type="molecule type" value="Genomic_DNA"/>
</dbReference>
<dbReference type="PANTHER" id="PTHR46401:SF2">
    <property type="entry name" value="GLYCOSYLTRANSFERASE WBBK-RELATED"/>
    <property type="match status" value="1"/>
</dbReference>
<dbReference type="RefSeq" id="WP_216455509.1">
    <property type="nucleotide sequence ID" value="NZ_JAHLQL010000001.1"/>
</dbReference>
<dbReference type="InterPro" id="IPR001296">
    <property type="entry name" value="Glyco_trans_1"/>
</dbReference>
<dbReference type="Pfam" id="PF13439">
    <property type="entry name" value="Glyco_transf_4"/>
    <property type="match status" value="1"/>
</dbReference>
<reference evidence="4 5" key="1">
    <citation type="submission" date="2021-06" db="EMBL/GenBank/DDBJ databases">
        <authorList>
            <person name="Sun Q."/>
            <person name="Li D."/>
        </authorList>
    </citation>
    <scope>NUCLEOTIDE SEQUENCE [LARGE SCALE GENOMIC DNA]</scope>
    <source>
        <strain evidence="4 5">MSJ-4</strain>
    </source>
</reference>
<keyword evidence="1" id="KW-0808">Transferase</keyword>
<dbReference type="InterPro" id="IPR028098">
    <property type="entry name" value="Glyco_trans_4-like_N"/>
</dbReference>
<comment type="caution">
    <text evidence="4">The sequence shown here is derived from an EMBL/GenBank/DDBJ whole genome shotgun (WGS) entry which is preliminary data.</text>
</comment>
<evidence type="ECO:0000259" key="2">
    <source>
        <dbReference type="Pfam" id="PF00534"/>
    </source>
</evidence>
<dbReference type="Proteomes" id="UP000736583">
    <property type="component" value="Unassembled WGS sequence"/>
</dbReference>
<evidence type="ECO:0000313" key="4">
    <source>
        <dbReference type="EMBL" id="MBU5590275.1"/>
    </source>
</evidence>
<dbReference type="PANTHER" id="PTHR46401">
    <property type="entry name" value="GLYCOSYLTRANSFERASE WBBK-RELATED"/>
    <property type="match status" value="1"/>
</dbReference>
<proteinExistence type="predicted"/>
<sequence length="372" mass="42492">MKIAIDARGVNWYRGTGIGTYTENILINLLNLDKKNSYQIFWSGEDYEKYESENTDIIMASKKNSRFFELSYFPNNLKRENIDLYHLPQNGIGLYEKYPCKTIVTIHDLIPYIMPETVGRGYLIKFLKEMPKIISSCNGIITVSECSKRDILRFFPMDPDKIIVTPLAADKKYKPLNKTACRNILYEKFGIDKKFILYLGGFSPRKNVKGLIEAFNKIYKDLDEDYELVILGSLKDEGLSLLTLVEEMNIKSKVHFLGFVEEDMLPIFYNACQCFVYPSLYEGFGLPPLEAMSCGAIVISSNTTSIPEVVLDAGYLINPYDSLNISEAIFNVLSNEELRNELSLKAKKRAAEFSWSQTAKNTLEAYNKIGNQ</sequence>
<evidence type="ECO:0000256" key="1">
    <source>
        <dbReference type="ARBA" id="ARBA00022679"/>
    </source>
</evidence>
<keyword evidence="5" id="KW-1185">Reference proteome</keyword>
<dbReference type="Pfam" id="PF00534">
    <property type="entry name" value="Glycos_transf_1"/>
    <property type="match status" value="1"/>
</dbReference>
<organism evidence="4 5">
    <name type="scientific">Clostridium simiarum</name>
    <dbReference type="NCBI Taxonomy" id="2841506"/>
    <lineage>
        <taxon>Bacteria</taxon>
        <taxon>Bacillati</taxon>
        <taxon>Bacillota</taxon>
        <taxon>Clostridia</taxon>
        <taxon>Eubacteriales</taxon>
        <taxon>Clostridiaceae</taxon>
        <taxon>Clostridium</taxon>
    </lineage>
</organism>
<protein>
    <submittedName>
        <fullName evidence="4">Glycosyltransferase family 4 protein</fullName>
    </submittedName>
</protein>
<evidence type="ECO:0000259" key="3">
    <source>
        <dbReference type="Pfam" id="PF13439"/>
    </source>
</evidence>
<name>A0ABS6EVY3_9CLOT</name>
<dbReference type="CDD" id="cd03809">
    <property type="entry name" value="GT4_MtfB-like"/>
    <property type="match status" value="1"/>
</dbReference>
<gene>
    <name evidence="4" type="ORF">KQI89_00695</name>
</gene>
<feature type="domain" description="Glycosyl transferase family 1" evidence="2">
    <location>
        <begin position="192"/>
        <end position="349"/>
    </location>
</feature>
<evidence type="ECO:0000313" key="5">
    <source>
        <dbReference type="Proteomes" id="UP000736583"/>
    </source>
</evidence>
<accession>A0ABS6EVY3</accession>
<feature type="domain" description="Glycosyltransferase subfamily 4-like N-terminal" evidence="3">
    <location>
        <begin position="64"/>
        <end position="170"/>
    </location>
</feature>